<accession>A0A3E2N8J3</accession>
<sequence>MENENVLKFGLGIKIWCVISILGSILSSLTNFIYGNYSVGVACIATVIFYVWLLLSKKRMAFYLIVFVAVARLIIDLIVLKTPMAFLGLGNCLITYAFLYKYWKQMK</sequence>
<name>A0A3E2N8J3_9FIRM</name>
<dbReference type="EMBL" id="QOHO01000064">
    <property type="protein sequence ID" value="RFZ77335.1"/>
    <property type="molecule type" value="Genomic_DNA"/>
</dbReference>
<dbReference type="RefSeq" id="WP_117418604.1">
    <property type="nucleotide sequence ID" value="NZ_QOHO01000064.1"/>
</dbReference>
<keyword evidence="1" id="KW-0812">Transmembrane</keyword>
<dbReference type="AlphaFoldDB" id="A0A3E2N8J3"/>
<protein>
    <submittedName>
        <fullName evidence="2">Uncharacterized protein</fullName>
    </submittedName>
</protein>
<gene>
    <name evidence="2" type="ORF">DS742_19290</name>
</gene>
<dbReference type="Proteomes" id="UP000260680">
    <property type="component" value="Unassembled WGS sequence"/>
</dbReference>
<feature type="transmembrane region" description="Helical" evidence="1">
    <location>
        <begin position="7"/>
        <end position="26"/>
    </location>
</feature>
<evidence type="ECO:0000313" key="2">
    <source>
        <dbReference type="EMBL" id="RFZ77335.1"/>
    </source>
</evidence>
<feature type="transmembrane region" description="Helical" evidence="1">
    <location>
        <begin position="85"/>
        <end position="103"/>
    </location>
</feature>
<reference evidence="2 3" key="1">
    <citation type="submission" date="2018-07" db="EMBL/GenBank/DDBJ databases">
        <title>New species, Clostridium PI-S10-A1B.</title>
        <authorList>
            <person name="Krishna G."/>
            <person name="Summeta K."/>
            <person name="Shikha S."/>
            <person name="Prabhu P.B."/>
            <person name="Suresh K."/>
        </authorList>
    </citation>
    <scope>NUCLEOTIDE SEQUENCE [LARGE SCALE GENOMIC DNA]</scope>
    <source>
        <strain evidence="2 3">PI-S10-A1B</strain>
    </source>
</reference>
<feature type="transmembrane region" description="Helical" evidence="1">
    <location>
        <begin position="60"/>
        <end position="79"/>
    </location>
</feature>
<evidence type="ECO:0000256" key="1">
    <source>
        <dbReference type="SAM" id="Phobius"/>
    </source>
</evidence>
<organism evidence="2 3">
    <name type="scientific">Lacrimispora amygdalina</name>
    <dbReference type="NCBI Taxonomy" id="253257"/>
    <lineage>
        <taxon>Bacteria</taxon>
        <taxon>Bacillati</taxon>
        <taxon>Bacillota</taxon>
        <taxon>Clostridia</taxon>
        <taxon>Lachnospirales</taxon>
        <taxon>Lachnospiraceae</taxon>
        <taxon>Lacrimispora</taxon>
    </lineage>
</organism>
<proteinExistence type="predicted"/>
<comment type="caution">
    <text evidence="2">The sequence shown here is derived from an EMBL/GenBank/DDBJ whole genome shotgun (WGS) entry which is preliminary data.</text>
</comment>
<evidence type="ECO:0000313" key="3">
    <source>
        <dbReference type="Proteomes" id="UP000260680"/>
    </source>
</evidence>
<keyword evidence="1" id="KW-1133">Transmembrane helix</keyword>
<keyword evidence="1" id="KW-0472">Membrane</keyword>
<feature type="transmembrane region" description="Helical" evidence="1">
    <location>
        <begin position="32"/>
        <end position="53"/>
    </location>
</feature>